<keyword evidence="5" id="KW-0663">Pyridoxal phosphate</keyword>
<gene>
    <name evidence="9" type="ORF">ASZ90_004009</name>
</gene>
<dbReference type="EC" id="2.8.1.7" evidence="9"/>
<evidence type="ECO:0000256" key="2">
    <source>
        <dbReference type="ARBA" id="ARBA00006490"/>
    </source>
</evidence>
<dbReference type="GO" id="GO:0046872">
    <property type="term" value="F:metal ion binding"/>
    <property type="evidence" value="ECO:0007669"/>
    <property type="project" value="UniProtKB-KW"/>
</dbReference>
<dbReference type="Gene3D" id="1.10.260.50">
    <property type="match status" value="1"/>
</dbReference>
<dbReference type="Gene3D" id="3.90.1150.10">
    <property type="entry name" value="Aspartate Aminotransferase, domain 1"/>
    <property type="match status" value="1"/>
</dbReference>
<dbReference type="InterPro" id="IPR015422">
    <property type="entry name" value="PyrdxlP-dep_Trfase_small"/>
</dbReference>
<dbReference type="GO" id="GO:0051536">
    <property type="term" value="F:iron-sulfur cluster binding"/>
    <property type="evidence" value="ECO:0007669"/>
    <property type="project" value="UniProtKB-KW"/>
</dbReference>
<dbReference type="AlphaFoldDB" id="A0A0W8FZN4"/>
<dbReference type="EMBL" id="LNQE01000522">
    <property type="protein sequence ID" value="KUG26158.1"/>
    <property type="molecule type" value="Genomic_DNA"/>
</dbReference>
<evidence type="ECO:0000259" key="8">
    <source>
        <dbReference type="Pfam" id="PF00266"/>
    </source>
</evidence>
<keyword evidence="6" id="KW-0408">Iron</keyword>
<reference evidence="9" key="1">
    <citation type="journal article" date="2015" name="Proc. Natl. Acad. Sci. U.S.A.">
        <title>Networks of energetic and metabolic interactions define dynamics in microbial communities.</title>
        <authorList>
            <person name="Embree M."/>
            <person name="Liu J.K."/>
            <person name="Al-Bassam M.M."/>
            <person name="Zengler K."/>
        </authorList>
    </citation>
    <scope>NUCLEOTIDE SEQUENCE</scope>
</reference>
<dbReference type="Gene3D" id="3.40.640.10">
    <property type="entry name" value="Type I PLP-dependent aspartate aminotransferase-like (Major domain)"/>
    <property type="match status" value="1"/>
</dbReference>
<comment type="caution">
    <text evidence="9">The sequence shown here is derived from an EMBL/GenBank/DDBJ whole genome shotgun (WGS) entry which is preliminary data.</text>
</comment>
<proteinExistence type="inferred from homology"/>
<dbReference type="InterPro" id="IPR016454">
    <property type="entry name" value="Cysteine_dSase"/>
</dbReference>
<dbReference type="InterPro" id="IPR000192">
    <property type="entry name" value="Aminotrans_V_dom"/>
</dbReference>
<name>A0A0W8FZN4_9ZZZZ</name>
<feature type="domain" description="Aminotransferase class V" evidence="8">
    <location>
        <begin position="8"/>
        <end position="375"/>
    </location>
</feature>
<dbReference type="InterPro" id="IPR015424">
    <property type="entry name" value="PyrdxlP-dep_Trfase"/>
</dbReference>
<dbReference type="Pfam" id="PF00266">
    <property type="entry name" value="Aminotran_5"/>
    <property type="match status" value="1"/>
</dbReference>
<keyword evidence="4" id="KW-0479">Metal-binding</keyword>
<sequence length="389" mass="43060">MRGIILKVYFDNAATTKVHPQVFEKMIPFLNEEYGNPSSIHSFGRKVRVAIEEARETAAEFINADPSEIYFVSNGTEANNFPILGIAKTVFSESTKNEIITSTVEHASVLESFEELSKLGFSVKIIDVTNDCVVDQKILQSQISSETSLVSLIHVNNETGAVNNIEKFSEFIRDKDIYLHTDAVQSFGKIDLDVKKMGIDSLSASAHKLHGPKGIGLVYAKAGTPLSPMILGGSQERNRRGGTEFTAGIIGFAEAIQTAKKEMEENFDKVNRLKNYFINGIEQSSLQNYSINCKESPFPFILSLTFNSDYYKNDSEAMLMFLDINGIAASNGAACTSGTLKPSHVIMNMGKSKEDASGTIRFSFSANNTIKEIDYTIEKLELMTKKFRK</sequence>
<dbReference type="InterPro" id="IPR015421">
    <property type="entry name" value="PyrdxlP-dep_Trfase_major"/>
</dbReference>
<dbReference type="PANTHER" id="PTHR11601:SF34">
    <property type="entry name" value="CYSTEINE DESULFURASE"/>
    <property type="match status" value="1"/>
</dbReference>
<accession>A0A0W8FZN4</accession>
<dbReference type="PIRSF" id="PIRSF005572">
    <property type="entry name" value="NifS"/>
    <property type="match status" value="1"/>
</dbReference>
<evidence type="ECO:0000256" key="5">
    <source>
        <dbReference type="ARBA" id="ARBA00022898"/>
    </source>
</evidence>
<evidence type="ECO:0000256" key="4">
    <source>
        <dbReference type="ARBA" id="ARBA00022723"/>
    </source>
</evidence>
<evidence type="ECO:0000256" key="1">
    <source>
        <dbReference type="ARBA" id="ARBA00001933"/>
    </source>
</evidence>
<dbReference type="PANTHER" id="PTHR11601">
    <property type="entry name" value="CYSTEINE DESULFURYLASE FAMILY MEMBER"/>
    <property type="match status" value="1"/>
</dbReference>
<organism evidence="9">
    <name type="scientific">hydrocarbon metagenome</name>
    <dbReference type="NCBI Taxonomy" id="938273"/>
    <lineage>
        <taxon>unclassified sequences</taxon>
        <taxon>metagenomes</taxon>
        <taxon>ecological metagenomes</taxon>
    </lineage>
</organism>
<evidence type="ECO:0000256" key="7">
    <source>
        <dbReference type="ARBA" id="ARBA00023014"/>
    </source>
</evidence>
<keyword evidence="7" id="KW-0411">Iron-sulfur</keyword>
<evidence type="ECO:0000313" key="9">
    <source>
        <dbReference type="EMBL" id="KUG26158.1"/>
    </source>
</evidence>
<protein>
    <submittedName>
        <fullName evidence="9">Cysteine desulfurase</fullName>
        <ecNumber evidence="9">2.8.1.7</ecNumber>
    </submittedName>
</protein>
<evidence type="ECO:0000256" key="3">
    <source>
        <dbReference type="ARBA" id="ARBA00022679"/>
    </source>
</evidence>
<dbReference type="SUPFAM" id="SSF53383">
    <property type="entry name" value="PLP-dependent transferases"/>
    <property type="match status" value="1"/>
</dbReference>
<comment type="similarity">
    <text evidence="2">Belongs to the class-V pyridoxal-phosphate-dependent aminotransferase family. NifS/IscS subfamily.</text>
</comment>
<dbReference type="GO" id="GO:0031071">
    <property type="term" value="F:cysteine desulfurase activity"/>
    <property type="evidence" value="ECO:0007669"/>
    <property type="project" value="UniProtKB-EC"/>
</dbReference>
<comment type="cofactor">
    <cofactor evidence="1">
        <name>pyridoxal 5'-phosphate</name>
        <dbReference type="ChEBI" id="CHEBI:597326"/>
    </cofactor>
</comment>
<keyword evidence="3 9" id="KW-0808">Transferase</keyword>
<evidence type="ECO:0000256" key="6">
    <source>
        <dbReference type="ARBA" id="ARBA00023004"/>
    </source>
</evidence>